<evidence type="ECO:0000256" key="11">
    <source>
        <dbReference type="RuleBase" id="RU003983"/>
    </source>
</evidence>
<evidence type="ECO:0000256" key="8">
    <source>
        <dbReference type="ARBA" id="ARBA00022989"/>
    </source>
</evidence>
<keyword evidence="5" id="KW-0479">Metal-binding</keyword>
<evidence type="ECO:0000256" key="5">
    <source>
        <dbReference type="ARBA" id="ARBA00022723"/>
    </source>
</evidence>
<evidence type="ECO:0000256" key="6">
    <source>
        <dbReference type="ARBA" id="ARBA00022801"/>
    </source>
</evidence>
<dbReference type="InterPro" id="IPR050083">
    <property type="entry name" value="HtpX_protease"/>
</dbReference>
<dbReference type="PANTHER" id="PTHR43221:SF1">
    <property type="entry name" value="PROTEASE HTPX"/>
    <property type="match status" value="1"/>
</dbReference>
<evidence type="ECO:0000256" key="3">
    <source>
        <dbReference type="ARBA" id="ARBA00022670"/>
    </source>
</evidence>
<dbReference type="GO" id="GO:0005886">
    <property type="term" value="C:plasma membrane"/>
    <property type="evidence" value="ECO:0007669"/>
    <property type="project" value="UniProtKB-SubCell"/>
</dbReference>
<evidence type="ECO:0000256" key="10">
    <source>
        <dbReference type="ARBA" id="ARBA00023136"/>
    </source>
</evidence>
<dbReference type="Proteomes" id="UP000254701">
    <property type="component" value="Unassembled WGS sequence"/>
</dbReference>
<proteinExistence type="inferred from homology"/>
<evidence type="ECO:0000313" key="14">
    <source>
        <dbReference type="EMBL" id="SUU87468.1"/>
    </source>
</evidence>
<comment type="cofactor">
    <cofactor evidence="11">
        <name>Zn(2+)</name>
        <dbReference type="ChEBI" id="CHEBI:29105"/>
    </cofactor>
    <text evidence="11">Binds 1 zinc ion per subunit.</text>
</comment>
<evidence type="ECO:0000256" key="7">
    <source>
        <dbReference type="ARBA" id="ARBA00022833"/>
    </source>
</evidence>
<feature type="transmembrane region" description="Helical" evidence="12">
    <location>
        <begin position="169"/>
        <end position="190"/>
    </location>
</feature>
<dbReference type="EC" id="3.4.24.-" evidence="14"/>
<feature type="transmembrane region" description="Helical" evidence="12">
    <location>
        <begin position="47"/>
        <end position="64"/>
    </location>
</feature>
<dbReference type="RefSeq" id="WP_115729971.1">
    <property type="nucleotide sequence ID" value="NZ_BAAAVY010000015.1"/>
</dbReference>
<keyword evidence="3 11" id="KW-0645">Protease</keyword>
<evidence type="ECO:0000256" key="4">
    <source>
        <dbReference type="ARBA" id="ARBA00022692"/>
    </source>
</evidence>
<reference evidence="14 15" key="1">
    <citation type="submission" date="2018-06" db="EMBL/GenBank/DDBJ databases">
        <authorList>
            <consortium name="Pathogen Informatics"/>
            <person name="Doyle S."/>
        </authorList>
    </citation>
    <scope>NUCLEOTIDE SEQUENCE [LARGE SCALE GENOMIC DNA]</scope>
    <source>
        <strain evidence="14 15">NCTC10684</strain>
    </source>
</reference>
<evidence type="ECO:0000256" key="12">
    <source>
        <dbReference type="SAM" id="Phobius"/>
    </source>
</evidence>
<dbReference type="CDD" id="cd07339">
    <property type="entry name" value="M48B_HtpX_like"/>
    <property type="match status" value="1"/>
</dbReference>
<organism evidence="14 15">
    <name type="scientific">Aminobacter aminovorans</name>
    <name type="common">Chelatobacter heintzii</name>
    <dbReference type="NCBI Taxonomy" id="83263"/>
    <lineage>
        <taxon>Bacteria</taxon>
        <taxon>Pseudomonadati</taxon>
        <taxon>Pseudomonadota</taxon>
        <taxon>Alphaproteobacteria</taxon>
        <taxon>Hyphomicrobiales</taxon>
        <taxon>Phyllobacteriaceae</taxon>
        <taxon>Aminobacter</taxon>
    </lineage>
</organism>
<accession>A0A380WFF5</accession>
<keyword evidence="4 12" id="KW-0812">Transmembrane</keyword>
<evidence type="ECO:0000256" key="1">
    <source>
        <dbReference type="ARBA" id="ARBA00004651"/>
    </source>
</evidence>
<dbReference type="InterPro" id="IPR001915">
    <property type="entry name" value="Peptidase_M48"/>
</dbReference>
<dbReference type="EMBL" id="UFSM01000001">
    <property type="protein sequence ID" value="SUU87468.1"/>
    <property type="molecule type" value="Genomic_DNA"/>
</dbReference>
<evidence type="ECO:0000313" key="15">
    <source>
        <dbReference type="Proteomes" id="UP000254701"/>
    </source>
</evidence>
<sequence length="370" mass="39979">MSELQSINLFEHRRNRALNMAQTWLLGAGSLLLLGVTAWAFAGSTGILYALVFGALSMWAVRRISPQMVLSMYKARQVTPTDFPAGFRIVEELARRAELPAVPKLYVIPSKMMNAFAVGRRDDAAIAVTDALARNLTPRELAGVLAHEISHIAHEDVKVMAFADMVSRFTSFMSTVGLVSLFLNLFGFAGGFGTQVPWLAVLVLLAAPTVGGLLQMALSRTREFDADLGAAILTGDPDGLASALTKLERAQGKVWENILLPGGRIPDPSVLRTHPLTADRVARLKALKTAEAAEPILATDSAPLPHVPRPSMIPKIRAHPGTYLQQGVRGLINAANTDFADDSRPACDASLNPPDPGRPRLRITRGGVWW</sequence>
<feature type="domain" description="Peptidase M48" evidence="13">
    <location>
        <begin position="88"/>
        <end position="287"/>
    </location>
</feature>
<dbReference type="PANTHER" id="PTHR43221">
    <property type="entry name" value="PROTEASE HTPX"/>
    <property type="match status" value="1"/>
</dbReference>
<evidence type="ECO:0000259" key="13">
    <source>
        <dbReference type="Pfam" id="PF01435"/>
    </source>
</evidence>
<keyword evidence="8 12" id="KW-1133">Transmembrane helix</keyword>
<gene>
    <name evidence="14" type="primary">htpX_1</name>
    <name evidence="14" type="ORF">NCTC10684_00668</name>
</gene>
<name>A0A380WFF5_AMIAI</name>
<dbReference type="Gene3D" id="3.30.2010.10">
    <property type="entry name" value="Metalloproteases ('zincins'), catalytic domain"/>
    <property type="match status" value="1"/>
</dbReference>
<evidence type="ECO:0000256" key="9">
    <source>
        <dbReference type="ARBA" id="ARBA00023049"/>
    </source>
</evidence>
<keyword evidence="7 11" id="KW-0862">Zinc</keyword>
<keyword evidence="10 12" id="KW-0472">Membrane</keyword>
<evidence type="ECO:0000256" key="2">
    <source>
        <dbReference type="ARBA" id="ARBA00022475"/>
    </source>
</evidence>
<dbReference type="GO" id="GO:0004222">
    <property type="term" value="F:metalloendopeptidase activity"/>
    <property type="evidence" value="ECO:0007669"/>
    <property type="project" value="InterPro"/>
</dbReference>
<dbReference type="OrthoDB" id="15218at2"/>
<keyword evidence="6 11" id="KW-0378">Hydrolase</keyword>
<feature type="transmembrane region" description="Helical" evidence="12">
    <location>
        <begin position="196"/>
        <end position="214"/>
    </location>
</feature>
<feature type="transmembrane region" description="Helical" evidence="12">
    <location>
        <begin position="21"/>
        <end position="41"/>
    </location>
</feature>
<dbReference type="GO" id="GO:0006508">
    <property type="term" value="P:proteolysis"/>
    <property type="evidence" value="ECO:0007669"/>
    <property type="project" value="UniProtKB-KW"/>
</dbReference>
<keyword evidence="9 11" id="KW-0482">Metalloprotease</keyword>
<dbReference type="AlphaFoldDB" id="A0A380WFF5"/>
<keyword evidence="2" id="KW-1003">Cell membrane</keyword>
<dbReference type="GO" id="GO:0046872">
    <property type="term" value="F:metal ion binding"/>
    <property type="evidence" value="ECO:0007669"/>
    <property type="project" value="UniProtKB-KW"/>
</dbReference>
<protein>
    <submittedName>
        <fullName evidence="14">Protease HtpX homolog</fullName>
        <ecNumber evidence="14">3.4.24.-</ecNumber>
    </submittedName>
</protein>
<dbReference type="Pfam" id="PF01435">
    <property type="entry name" value="Peptidase_M48"/>
    <property type="match status" value="1"/>
</dbReference>
<comment type="subcellular location">
    <subcellularLocation>
        <location evidence="1">Cell membrane</location>
        <topology evidence="1">Multi-pass membrane protein</topology>
    </subcellularLocation>
</comment>
<comment type="similarity">
    <text evidence="11">Belongs to the peptidase M48 family.</text>
</comment>